<dbReference type="RefSeq" id="XP_002668972.1">
    <property type="nucleotide sequence ID" value="XM_002668926.1"/>
</dbReference>
<evidence type="ECO:0000313" key="1">
    <source>
        <dbReference type="EMBL" id="EFC36228.1"/>
    </source>
</evidence>
<dbReference type="OrthoDB" id="8067290at2759"/>
<dbReference type="OMA" id="CMINELP"/>
<dbReference type="Proteomes" id="UP000006671">
    <property type="component" value="Unassembled WGS sequence"/>
</dbReference>
<reference evidence="1 2" key="1">
    <citation type="journal article" date="2010" name="Cell">
        <title>The genome of Naegleria gruberi illuminates early eukaryotic versatility.</title>
        <authorList>
            <person name="Fritz-Laylin L.K."/>
            <person name="Prochnik S.E."/>
            <person name="Ginger M.L."/>
            <person name="Dacks J.B."/>
            <person name="Carpenter M.L."/>
            <person name="Field M.C."/>
            <person name="Kuo A."/>
            <person name="Paredez A."/>
            <person name="Chapman J."/>
            <person name="Pham J."/>
            <person name="Shu S."/>
            <person name="Neupane R."/>
            <person name="Cipriano M."/>
            <person name="Mancuso J."/>
            <person name="Tu H."/>
            <person name="Salamov A."/>
            <person name="Lindquist E."/>
            <person name="Shapiro H."/>
            <person name="Lucas S."/>
            <person name="Grigoriev I.V."/>
            <person name="Cande W.Z."/>
            <person name="Fulton C."/>
            <person name="Rokhsar D.S."/>
            <person name="Dawson S.C."/>
        </authorList>
    </citation>
    <scope>NUCLEOTIDE SEQUENCE [LARGE SCALE GENOMIC DNA]</scope>
    <source>
        <strain evidence="1 2">NEG-M</strain>
    </source>
</reference>
<dbReference type="PANTHER" id="PTHR46579">
    <property type="entry name" value="F5/8 TYPE C DOMAIN-CONTAINING PROTEIN-RELATED"/>
    <property type="match status" value="1"/>
</dbReference>
<dbReference type="EMBL" id="GG738935">
    <property type="protein sequence ID" value="EFC36228.1"/>
    <property type="molecule type" value="Genomic_DNA"/>
</dbReference>
<dbReference type="STRING" id="5762.D2W405"/>
<keyword evidence="2" id="KW-1185">Reference proteome</keyword>
<sequence length="459" mass="52200">MVDRVGLRRFQSHLSAATDTNIPTVGQKHFIKDCVDGVEYKRITDKWVIRDDPNTICLTISAGTDGGSVNKSNSKSINPLFFWINEIGLKHRFSYPLTSLAAYANHKIPYQILLSKFIDELNELDKGLTIVTKGGCKFFLKVRLFQMIVDLVAAKDLLQINGHSGLCGCRWCLHTGEKKGENTGVLYCVGNSSCNSGVNRVWNNMMPQFCKLQKNEISSFDGVIGISILLKLSYFRWTTQVACDILHNLLEGLCKKILKNICSLYKTLIPSIDERIKLIETPSMYHREIRSLNEAAKFKAIEYYMLFAYCKDVFKNIISENHFNILKSVETFIGLIMNPSEKSEQAKASLLQMAFNLLRSVEIEFGEEDITMASHTVLHFPLSIWNLGPLYTNSTFMLEDLMGSLTSSIYGGKANMDHKALENWSIHQMTSLKRVRQFTFQYEHGLYLFFSKVADTHNV</sequence>
<organism evidence="2">
    <name type="scientific">Naegleria gruberi</name>
    <name type="common">Amoeba</name>
    <dbReference type="NCBI Taxonomy" id="5762"/>
    <lineage>
        <taxon>Eukaryota</taxon>
        <taxon>Discoba</taxon>
        <taxon>Heterolobosea</taxon>
        <taxon>Tetramitia</taxon>
        <taxon>Eutetramitia</taxon>
        <taxon>Vahlkampfiidae</taxon>
        <taxon>Naegleria</taxon>
    </lineage>
</organism>
<protein>
    <submittedName>
        <fullName evidence="1">Predicted protein</fullName>
    </submittedName>
</protein>
<dbReference type="InParanoid" id="D2W405"/>
<dbReference type="AlphaFoldDB" id="D2W405"/>
<dbReference type="PANTHER" id="PTHR46579:SF1">
    <property type="entry name" value="F5_8 TYPE C DOMAIN-CONTAINING PROTEIN"/>
    <property type="match status" value="1"/>
</dbReference>
<proteinExistence type="predicted"/>
<dbReference type="GeneID" id="8860899"/>
<accession>D2W405</accession>
<gene>
    <name evidence="1" type="ORF">NAEGRDRAFT_76136</name>
</gene>
<name>D2W405_NAEGR</name>
<evidence type="ECO:0000313" key="2">
    <source>
        <dbReference type="Proteomes" id="UP000006671"/>
    </source>
</evidence>
<dbReference type="VEuPathDB" id="AmoebaDB:NAEGRDRAFT_76136"/>
<dbReference type="KEGG" id="ngr:NAEGRDRAFT_76136"/>